<feature type="transmembrane region" description="Helical" evidence="10">
    <location>
        <begin position="263"/>
        <end position="290"/>
    </location>
</feature>
<dbReference type="GO" id="GO:0015450">
    <property type="term" value="F:protein-transporting ATPase activity"/>
    <property type="evidence" value="ECO:0007669"/>
    <property type="project" value="InterPro"/>
</dbReference>
<dbReference type="PRINTS" id="PR01755">
    <property type="entry name" value="SECFTRNLCASE"/>
</dbReference>
<keyword evidence="4 10" id="KW-0812">Transmembrane</keyword>
<proteinExistence type="inferred from homology"/>
<dbReference type="Gene3D" id="1.20.1640.10">
    <property type="entry name" value="Multidrug efflux transporter AcrB transmembrane domain"/>
    <property type="match status" value="1"/>
</dbReference>
<dbReference type="EMBL" id="WEKT01000027">
    <property type="protein sequence ID" value="MZI94319.1"/>
    <property type="molecule type" value="Genomic_DNA"/>
</dbReference>
<dbReference type="RefSeq" id="WP_161156619.1">
    <property type="nucleotide sequence ID" value="NZ_WEKT01000027.1"/>
</dbReference>
<gene>
    <name evidence="10 12" type="primary">secF</name>
    <name evidence="12" type="ORF">F9817_14070</name>
</gene>
<evidence type="ECO:0000259" key="11">
    <source>
        <dbReference type="Pfam" id="PF02355"/>
    </source>
</evidence>
<dbReference type="SUPFAM" id="SSF82866">
    <property type="entry name" value="Multidrug efflux transporter AcrB transmembrane domain"/>
    <property type="match status" value="1"/>
</dbReference>
<comment type="subcellular location">
    <subcellularLocation>
        <location evidence="1 10">Cell membrane</location>
        <topology evidence="1 10">Multi-pass membrane protein</topology>
    </subcellularLocation>
</comment>
<protein>
    <recommendedName>
        <fullName evidence="10">Protein-export membrane protein SecF</fullName>
    </recommendedName>
</protein>
<feature type="domain" description="Protein export membrane protein SecD/SecF C-terminal" evidence="11">
    <location>
        <begin position="111"/>
        <end position="292"/>
    </location>
</feature>
<dbReference type="HAMAP" id="MF_01464_B">
    <property type="entry name" value="SecF_B"/>
    <property type="match status" value="1"/>
</dbReference>
<evidence type="ECO:0000256" key="10">
    <source>
        <dbReference type="HAMAP-Rule" id="MF_01464"/>
    </source>
</evidence>
<dbReference type="Proteomes" id="UP000462621">
    <property type="component" value="Unassembled WGS sequence"/>
</dbReference>
<dbReference type="Pfam" id="PF02355">
    <property type="entry name" value="SecD_SecF_C"/>
    <property type="match status" value="1"/>
</dbReference>
<dbReference type="GO" id="GO:0006605">
    <property type="term" value="P:protein targeting"/>
    <property type="evidence" value="ECO:0007669"/>
    <property type="project" value="UniProtKB-UniRule"/>
</dbReference>
<dbReference type="NCBIfam" id="TIGR00966">
    <property type="entry name" value="transloc_SecF"/>
    <property type="match status" value="1"/>
</dbReference>
<comment type="function">
    <text evidence="10">Part of the Sec protein translocase complex. Interacts with the SecYEG preprotein conducting channel. SecDF uses the proton motive force (PMF) to complete protein translocation after the ATP-dependent function of SecA.</text>
</comment>
<feature type="transmembrane region" description="Helical" evidence="10">
    <location>
        <begin position="163"/>
        <end position="184"/>
    </location>
</feature>
<evidence type="ECO:0000256" key="8">
    <source>
        <dbReference type="ARBA" id="ARBA00023136"/>
    </source>
</evidence>
<comment type="caution">
    <text evidence="10">Lacks conserved residue(s) required for the propagation of feature annotation.</text>
</comment>
<comment type="caution">
    <text evidence="12">The sequence shown here is derived from an EMBL/GenBank/DDBJ whole genome shotgun (WGS) entry which is preliminary data.</text>
</comment>
<keyword evidence="6 10" id="KW-1133">Transmembrane helix</keyword>
<dbReference type="InterPro" id="IPR022813">
    <property type="entry name" value="SecD/SecF_arch_bac"/>
</dbReference>
<keyword evidence="13" id="KW-1185">Reference proteome</keyword>
<dbReference type="PROSITE" id="PS51257">
    <property type="entry name" value="PROKAR_LIPOPROTEIN"/>
    <property type="match status" value="1"/>
</dbReference>
<evidence type="ECO:0000256" key="1">
    <source>
        <dbReference type="ARBA" id="ARBA00004651"/>
    </source>
</evidence>
<keyword evidence="5 10" id="KW-0653">Protein transport</keyword>
<dbReference type="InterPro" id="IPR055344">
    <property type="entry name" value="SecD_SecF_C_bact"/>
</dbReference>
<sequence>MFQILKPGTMIDFMSRSKFAFVFSSLLIIASIACLSVKGLNWGLDFTGGTLIEVSFEQPANLDSVRNALGSKGFDDATVQNFGSTREVMVRLRPRDNMKGEVLGNQIISAIKEGTGKAVQMRRIEFVGPNVGGELAEDGGLAILVSLICILIYVSARFEWRLAAGAVLSLAHDVTITLGVFSFLQIEVDLTIVAALLTVVGYSLNDTIVVFDRIRENFRKLRKGLPAEIMNTSITQTLSRTLITSGTTLFVVIALFVEGGAMIHGFALALLLGITVGTYSSIYVASALALKLGITKEHLMPVKVEKEGAEFDRHP</sequence>
<evidence type="ECO:0000256" key="9">
    <source>
        <dbReference type="ARBA" id="ARBA00060763"/>
    </source>
</evidence>
<dbReference type="InterPro" id="IPR022646">
    <property type="entry name" value="SecD/SecF_CS"/>
</dbReference>
<evidence type="ECO:0000256" key="3">
    <source>
        <dbReference type="ARBA" id="ARBA00022475"/>
    </source>
</evidence>
<accession>A0A7X4LLV6</accession>
<keyword evidence="2 10" id="KW-0813">Transport</keyword>
<dbReference type="InterPro" id="IPR022645">
    <property type="entry name" value="SecD/SecF_bac"/>
</dbReference>
<organism evidence="12 13">
    <name type="scientific">Vibrio eleionomae</name>
    <dbReference type="NCBI Taxonomy" id="2653505"/>
    <lineage>
        <taxon>Bacteria</taxon>
        <taxon>Pseudomonadati</taxon>
        <taxon>Pseudomonadota</taxon>
        <taxon>Gammaproteobacteria</taxon>
        <taxon>Vibrionales</taxon>
        <taxon>Vibrionaceae</taxon>
        <taxon>Vibrio</taxon>
    </lineage>
</organism>
<dbReference type="GO" id="GO:0005886">
    <property type="term" value="C:plasma membrane"/>
    <property type="evidence" value="ECO:0007669"/>
    <property type="project" value="UniProtKB-SubCell"/>
</dbReference>
<dbReference type="PANTHER" id="PTHR30081:SF8">
    <property type="entry name" value="PROTEIN TRANSLOCASE SUBUNIT SECF"/>
    <property type="match status" value="1"/>
</dbReference>
<evidence type="ECO:0000256" key="4">
    <source>
        <dbReference type="ARBA" id="ARBA00022692"/>
    </source>
</evidence>
<dbReference type="InterPro" id="IPR048634">
    <property type="entry name" value="SecD_SecF_C"/>
</dbReference>
<dbReference type="InterPro" id="IPR005665">
    <property type="entry name" value="SecF_bac"/>
</dbReference>
<comment type="subunit">
    <text evidence="10">Forms a complex with SecD. Part of the essential Sec protein translocation apparatus which comprises SecA, SecYEG and auxiliary proteins SecDF-YajC and YidC.</text>
</comment>
<dbReference type="FunFam" id="1.20.1640.10:FF:000006">
    <property type="entry name" value="Protein-export membrane protein SecF"/>
    <property type="match status" value="1"/>
</dbReference>
<evidence type="ECO:0000256" key="6">
    <source>
        <dbReference type="ARBA" id="ARBA00022989"/>
    </source>
</evidence>
<feature type="transmembrane region" description="Helical" evidence="10">
    <location>
        <begin position="190"/>
        <end position="211"/>
    </location>
</feature>
<dbReference type="GO" id="GO:0043952">
    <property type="term" value="P:protein transport by the Sec complex"/>
    <property type="evidence" value="ECO:0007669"/>
    <property type="project" value="UniProtKB-UniRule"/>
</dbReference>
<dbReference type="NCBIfam" id="TIGR00916">
    <property type="entry name" value="2A0604s01"/>
    <property type="match status" value="1"/>
</dbReference>
<keyword evidence="8 10" id="KW-0472">Membrane</keyword>
<evidence type="ECO:0000256" key="2">
    <source>
        <dbReference type="ARBA" id="ARBA00022448"/>
    </source>
</evidence>
<dbReference type="GO" id="GO:0065002">
    <property type="term" value="P:intracellular protein transmembrane transport"/>
    <property type="evidence" value="ECO:0007669"/>
    <property type="project" value="UniProtKB-UniRule"/>
</dbReference>
<comment type="similarity">
    <text evidence="9 10">Belongs to the SecD/SecF family. SecF subfamily.</text>
</comment>
<dbReference type="Pfam" id="PF07549">
    <property type="entry name" value="Sec_GG"/>
    <property type="match status" value="1"/>
</dbReference>
<keyword evidence="3 10" id="KW-1003">Cell membrane</keyword>
<evidence type="ECO:0000313" key="13">
    <source>
        <dbReference type="Proteomes" id="UP000462621"/>
    </source>
</evidence>
<feature type="transmembrane region" description="Helical" evidence="10">
    <location>
        <begin position="238"/>
        <end position="257"/>
    </location>
</feature>
<keyword evidence="7 10" id="KW-0811">Translocation</keyword>
<reference evidence="12 13" key="1">
    <citation type="submission" date="2019-10" db="EMBL/GenBank/DDBJ databases">
        <title>Vibrio sp. nov. isolated from a shrimp pond.</title>
        <authorList>
            <person name="Gomez-Gil B."/>
            <person name="Enciso-Ibarra J."/>
            <person name="Enciso-Ibarra K."/>
            <person name="Bolan-Mejia C."/>
        </authorList>
    </citation>
    <scope>NUCLEOTIDE SEQUENCE [LARGE SCALE GENOMIC DNA]</scope>
    <source>
        <strain evidence="12 13">CAIM 722</strain>
    </source>
</reference>
<dbReference type="PANTHER" id="PTHR30081">
    <property type="entry name" value="PROTEIN-EXPORT MEMBRANE PROTEIN SEC"/>
    <property type="match status" value="1"/>
</dbReference>
<name>A0A7X4LLV6_9VIBR</name>
<evidence type="ECO:0000256" key="5">
    <source>
        <dbReference type="ARBA" id="ARBA00022927"/>
    </source>
</evidence>
<dbReference type="AlphaFoldDB" id="A0A7X4LLV6"/>
<evidence type="ECO:0000256" key="7">
    <source>
        <dbReference type="ARBA" id="ARBA00023010"/>
    </source>
</evidence>
<feature type="transmembrane region" description="Helical" evidence="10">
    <location>
        <begin position="139"/>
        <end position="156"/>
    </location>
</feature>
<evidence type="ECO:0000313" key="12">
    <source>
        <dbReference type="EMBL" id="MZI94319.1"/>
    </source>
</evidence>